<dbReference type="AlphaFoldDB" id="A0A133KGH0"/>
<dbReference type="NCBIfam" id="NF007033">
    <property type="entry name" value="PRK09496.1-5"/>
    <property type="match status" value="1"/>
</dbReference>
<keyword evidence="4" id="KW-0630">Potassium</keyword>
<name>A0A133KGH0_9FIRM</name>
<sequence>MNIIILGTGKVGSYLTSDLAEDGHDILVIDHDKDVLDKLLAANDIMGIVGDGRDPEVLIDANAANCDLFIAISLSDDVNLIASTMAKKMGAKNIIIRLRDPYYIKHREIIEEITSATMIVNPESIAAKDIQRALKYSHALNVEGFFRDQAIMMEIVIGEGSSLAGSRISDLNAYSANYHTLIGIVNNNGKISIPHGSYVLEKGEKIYVIGEKEGVDRFYKQEALDRYKIKNVLIIGAGAITEHLTELLLDRGFSVTVVEIDKEKAEGFSERHSDAVVINADGSDPDILEEVRVESFDAMICLTGMDEENILISLLGKKYGIEKIIAKVNRTKLIKMTGILDIDTTFTPKRAASDVINRIIRSKENARGSSITSLYRLEDDEVEVIEFAAIEHSEILNKKLKDLDIREDTLIACIKHEELDGAIEVPNGDSMISLGDRVLVITTNHSFQSIDDVLE</sequence>
<keyword evidence="3" id="KW-0633">Potassium transport</keyword>
<dbReference type="PRINTS" id="PR00335">
    <property type="entry name" value="KUPTAKETRKA"/>
</dbReference>
<dbReference type="Proteomes" id="UP000070383">
    <property type="component" value="Unassembled WGS sequence"/>
</dbReference>
<reference evidence="10" key="1">
    <citation type="submission" date="2016-01" db="EMBL/GenBank/DDBJ databases">
        <authorList>
            <person name="Mitreva M."/>
            <person name="Pepin K.H."/>
            <person name="Mihindukulasuriya K.A."/>
            <person name="Fulton R."/>
            <person name="Fronick C."/>
            <person name="O'Laughlin M."/>
            <person name="Miner T."/>
            <person name="Herter B."/>
            <person name="Rosa B.A."/>
            <person name="Cordes M."/>
            <person name="Tomlinson C."/>
            <person name="Wollam A."/>
            <person name="Palsikar V.B."/>
            <person name="Mardis E.R."/>
            <person name="Wilson R.K."/>
        </authorList>
    </citation>
    <scope>NUCLEOTIDE SEQUENCE [LARGE SCALE GENOMIC DNA]</scope>
    <source>
        <strain evidence="10">MJR8151</strain>
    </source>
</reference>
<feature type="domain" description="RCK C-terminal" evidence="8">
    <location>
        <begin position="372"/>
        <end position="455"/>
    </location>
</feature>
<evidence type="ECO:0000259" key="7">
    <source>
        <dbReference type="PROSITE" id="PS51201"/>
    </source>
</evidence>
<evidence type="ECO:0000256" key="6">
    <source>
        <dbReference type="ARBA" id="ARBA00023065"/>
    </source>
</evidence>
<feature type="domain" description="RCK N-terminal" evidence="7">
    <location>
        <begin position="229"/>
        <end position="346"/>
    </location>
</feature>
<dbReference type="RefSeq" id="WP_060929176.1">
    <property type="nucleotide sequence ID" value="NZ_KQ955265.1"/>
</dbReference>
<evidence type="ECO:0000256" key="1">
    <source>
        <dbReference type="ARBA" id="ARBA00017378"/>
    </source>
</evidence>
<dbReference type="SUPFAM" id="SSF51735">
    <property type="entry name" value="NAD(P)-binding Rossmann-fold domains"/>
    <property type="match status" value="2"/>
</dbReference>
<keyword evidence="6" id="KW-0406">Ion transport</keyword>
<evidence type="ECO:0000256" key="3">
    <source>
        <dbReference type="ARBA" id="ARBA00022538"/>
    </source>
</evidence>
<dbReference type="PROSITE" id="PS51201">
    <property type="entry name" value="RCK_N"/>
    <property type="match status" value="2"/>
</dbReference>
<dbReference type="NCBIfam" id="NF007039">
    <property type="entry name" value="PRK09496.3-2"/>
    <property type="match status" value="1"/>
</dbReference>
<dbReference type="InterPro" id="IPR003148">
    <property type="entry name" value="RCK_N"/>
</dbReference>
<dbReference type="PROSITE" id="PS51202">
    <property type="entry name" value="RCK_C"/>
    <property type="match status" value="2"/>
</dbReference>
<dbReference type="GO" id="GO:0005886">
    <property type="term" value="C:plasma membrane"/>
    <property type="evidence" value="ECO:0007669"/>
    <property type="project" value="InterPro"/>
</dbReference>
<keyword evidence="2" id="KW-0813">Transport</keyword>
<dbReference type="PATRIC" id="fig|33036.3.peg.660"/>
<feature type="domain" description="RCK N-terminal" evidence="7">
    <location>
        <begin position="1"/>
        <end position="114"/>
    </location>
</feature>
<organism evidence="9 10">
    <name type="scientific">Anaerococcus tetradius</name>
    <dbReference type="NCBI Taxonomy" id="33036"/>
    <lineage>
        <taxon>Bacteria</taxon>
        <taxon>Bacillati</taxon>
        <taxon>Bacillota</taxon>
        <taxon>Tissierellia</taxon>
        <taxon>Tissierellales</taxon>
        <taxon>Peptoniphilaceae</taxon>
        <taxon>Anaerococcus</taxon>
    </lineage>
</organism>
<dbReference type="SUPFAM" id="SSF116726">
    <property type="entry name" value="TrkA C-terminal domain-like"/>
    <property type="match status" value="2"/>
</dbReference>
<dbReference type="PANTHER" id="PTHR43833:SF5">
    <property type="entry name" value="TRK SYSTEM POTASSIUM UPTAKE PROTEIN TRKA"/>
    <property type="match status" value="1"/>
</dbReference>
<dbReference type="InterPro" id="IPR006037">
    <property type="entry name" value="RCK_C"/>
</dbReference>
<evidence type="ECO:0000256" key="5">
    <source>
        <dbReference type="ARBA" id="ARBA00023027"/>
    </source>
</evidence>
<proteinExistence type="predicted"/>
<dbReference type="Pfam" id="PF02254">
    <property type="entry name" value="TrkA_N"/>
    <property type="match status" value="2"/>
</dbReference>
<evidence type="ECO:0000313" key="10">
    <source>
        <dbReference type="Proteomes" id="UP000070383"/>
    </source>
</evidence>
<dbReference type="GO" id="GO:0015079">
    <property type="term" value="F:potassium ion transmembrane transporter activity"/>
    <property type="evidence" value="ECO:0007669"/>
    <property type="project" value="InterPro"/>
</dbReference>
<dbReference type="InterPro" id="IPR036291">
    <property type="entry name" value="NAD(P)-bd_dom_sf"/>
</dbReference>
<dbReference type="InterPro" id="IPR050721">
    <property type="entry name" value="Trk_Ktr_HKT_K-transport"/>
</dbReference>
<evidence type="ECO:0000256" key="2">
    <source>
        <dbReference type="ARBA" id="ARBA00022448"/>
    </source>
</evidence>
<dbReference type="Gene3D" id="3.30.70.1450">
    <property type="entry name" value="Regulator of K+ conductance, C-terminal domain"/>
    <property type="match status" value="2"/>
</dbReference>
<dbReference type="InterPro" id="IPR036721">
    <property type="entry name" value="RCK_C_sf"/>
</dbReference>
<dbReference type="InterPro" id="IPR006036">
    <property type="entry name" value="K_uptake_TrkA"/>
</dbReference>
<dbReference type="OrthoDB" id="9775180at2"/>
<dbReference type="PANTHER" id="PTHR43833">
    <property type="entry name" value="POTASSIUM CHANNEL PROTEIN 2-RELATED-RELATED"/>
    <property type="match status" value="1"/>
</dbReference>
<evidence type="ECO:0000313" key="9">
    <source>
        <dbReference type="EMBL" id="KWZ78651.1"/>
    </source>
</evidence>
<protein>
    <recommendedName>
        <fullName evidence="1">Trk system potassium uptake protein TrkA</fullName>
    </recommendedName>
</protein>
<evidence type="ECO:0000256" key="4">
    <source>
        <dbReference type="ARBA" id="ARBA00022958"/>
    </source>
</evidence>
<keyword evidence="10" id="KW-1185">Reference proteome</keyword>
<comment type="caution">
    <text evidence="9">The sequence shown here is derived from an EMBL/GenBank/DDBJ whole genome shotgun (WGS) entry which is preliminary data.</text>
</comment>
<gene>
    <name evidence="9" type="ORF">HMPREF3200_00663</name>
</gene>
<dbReference type="STRING" id="33036.HMPREF3200_00663"/>
<dbReference type="Gene3D" id="3.40.50.720">
    <property type="entry name" value="NAD(P)-binding Rossmann-like Domain"/>
    <property type="match status" value="2"/>
</dbReference>
<dbReference type="Pfam" id="PF02080">
    <property type="entry name" value="TrkA_C"/>
    <property type="match status" value="2"/>
</dbReference>
<accession>A0A133KGH0</accession>
<feature type="domain" description="RCK C-terminal" evidence="8">
    <location>
        <begin position="140"/>
        <end position="224"/>
    </location>
</feature>
<dbReference type="EMBL" id="LRPM01000022">
    <property type="protein sequence ID" value="KWZ78651.1"/>
    <property type="molecule type" value="Genomic_DNA"/>
</dbReference>
<keyword evidence="5" id="KW-0520">NAD</keyword>
<evidence type="ECO:0000259" key="8">
    <source>
        <dbReference type="PROSITE" id="PS51202"/>
    </source>
</evidence>